<feature type="region of interest" description="Disordered" evidence="1">
    <location>
        <begin position="1"/>
        <end position="48"/>
    </location>
</feature>
<name>A0A061AMM3_CYBFA</name>
<feature type="compositionally biased region" description="Polar residues" evidence="1">
    <location>
        <begin position="15"/>
        <end position="48"/>
    </location>
</feature>
<protein>
    <submittedName>
        <fullName evidence="2">CYFA0S02e01200g1_1</fullName>
    </submittedName>
</protein>
<dbReference type="VEuPathDB" id="FungiDB:BON22_4074"/>
<dbReference type="EMBL" id="LK052887">
    <property type="protein sequence ID" value="CDR38395.1"/>
    <property type="molecule type" value="Genomic_DNA"/>
</dbReference>
<gene>
    <name evidence="2" type="ORF">CYFA0S_02e01200g</name>
</gene>
<reference evidence="2" key="1">
    <citation type="journal article" date="2014" name="Genome Announc.">
        <title>Genome sequence of the yeast Cyberlindnera fabianii (Hansenula fabianii).</title>
        <authorList>
            <person name="Freel K.C."/>
            <person name="Sarilar V."/>
            <person name="Neuveglise C."/>
            <person name="Devillers H."/>
            <person name="Friedrich A."/>
            <person name="Schacherer J."/>
        </authorList>
    </citation>
    <scope>NUCLEOTIDE SEQUENCE</scope>
    <source>
        <strain evidence="2">YJS4271</strain>
    </source>
</reference>
<evidence type="ECO:0000313" key="2">
    <source>
        <dbReference type="EMBL" id="CDR38395.1"/>
    </source>
</evidence>
<dbReference type="AlphaFoldDB" id="A0A061AMM3"/>
<dbReference type="PhylomeDB" id="A0A061AMM3"/>
<organism evidence="2">
    <name type="scientific">Cyberlindnera fabianii</name>
    <name type="common">Yeast</name>
    <name type="synonym">Hansenula fabianii</name>
    <dbReference type="NCBI Taxonomy" id="36022"/>
    <lineage>
        <taxon>Eukaryota</taxon>
        <taxon>Fungi</taxon>
        <taxon>Dikarya</taxon>
        <taxon>Ascomycota</taxon>
        <taxon>Saccharomycotina</taxon>
        <taxon>Saccharomycetes</taxon>
        <taxon>Phaffomycetales</taxon>
        <taxon>Phaffomycetaceae</taxon>
        <taxon>Cyberlindnera</taxon>
    </lineage>
</organism>
<sequence>MTELAHPVPHKEDTASSTHVPFTSDAESSQSFIKSPTMSVVSDEQDSNTNAQQYLSISRPLSRASVTSGLSVTATKDGVEGKTVKRHGIPGYPLNLMNKMYSNYVTRSNVPPDSGSDDDENTPDRVSVESLKSFSMSSMIPHYSQPETLRDVSDSEVYGEDTVEFDRESKTDYEKFLMQRSDNK</sequence>
<evidence type="ECO:0000256" key="1">
    <source>
        <dbReference type="SAM" id="MobiDB-lite"/>
    </source>
</evidence>
<dbReference type="OrthoDB" id="3981113at2759"/>
<accession>A0A061AMM3</accession>
<feature type="region of interest" description="Disordered" evidence="1">
    <location>
        <begin position="105"/>
        <end position="165"/>
    </location>
</feature>
<proteinExistence type="predicted"/>